<evidence type="ECO:0000256" key="1">
    <source>
        <dbReference type="SAM" id="MobiDB-lite"/>
    </source>
</evidence>
<reference evidence="2" key="1">
    <citation type="submission" date="2023-04" db="EMBL/GenBank/DDBJ databases">
        <title>Phytophthora lilii NBRC 32176.</title>
        <authorList>
            <person name="Ichikawa N."/>
            <person name="Sato H."/>
            <person name="Tonouchi N."/>
        </authorList>
    </citation>
    <scope>NUCLEOTIDE SEQUENCE</scope>
    <source>
        <strain evidence="2">NBRC 32176</strain>
    </source>
</reference>
<comment type="caution">
    <text evidence="2">The sequence shown here is derived from an EMBL/GenBank/DDBJ whole genome shotgun (WGS) entry which is preliminary data.</text>
</comment>
<protein>
    <submittedName>
        <fullName evidence="2">Unnamed protein product</fullName>
    </submittedName>
</protein>
<evidence type="ECO:0000313" key="3">
    <source>
        <dbReference type="Proteomes" id="UP001165083"/>
    </source>
</evidence>
<evidence type="ECO:0000313" key="2">
    <source>
        <dbReference type="EMBL" id="GMF09627.1"/>
    </source>
</evidence>
<dbReference type="AlphaFoldDB" id="A0A9W6T8J6"/>
<sequence length="136" mass="14970">MCNFIKSNGEQCMLARNKERCAKHPIIFEEGIIEKSNIVEAMPPQVNTPVIAEVVDTPAPSVIEPVVASNVKVREVPEMDESIVVPVSADSVVYENNHTSNSKELIILSMTQTNTQKKSQKRKKSSSSSSTSKRAK</sequence>
<dbReference type="EMBL" id="BSXW01000015">
    <property type="protein sequence ID" value="GMF09627.1"/>
    <property type="molecule type" value="Genomic_DNA"/>
</dbReference>
<feature type="region of interest" description="Disordered" evidence="1">
    <location>
        <begin position="109"/>
        <end position="136"/>
    </location>
</feature>
<name>A0A9W6T8J6_9STRA</name>
<organism evidence="2 3">
    <name type="scientific">Phytophthora lilii</name>
    <dbReference type="NCBI Taxonomy" id="2077276"/>
    <lineage>
        <taxon>Eukaryota</taxon>
        <taxon>Sar</taxon>
        <taxon>Stramenopiles</taxon>
        <taxon>Oomycota</taxon>
        <taxon>Peronosporomycetes</taxon>
        <taxon>Peronosporales</taxon>
        <taxon>Peronosporaceae</taxon>
        <taxon>Phytophthora</taxon>
    </lineage>
</organism>
<proteinExistence type="predicted"/>
<keyword evidence="3" id="KW-1185">Reference proteome</keyword>
<gene>
    <name evidence="2" type="ORF">Plil01_000051400</name>
</gene>
<accession>A0A9W6T8J6</accession>
<dbReference type="OrthoDB" id="122495at2759"/>
<dbReference type="Proteomes" id="UP001165083">
    <property type="component" value="Unassembled WGS sequence"/>
</dbReference>
<feature type="compositionally biased region" description="Low complexity" evidence="1">
    <location>
        <begin position="126"/>
        <end position="136"/>
    </location>
</feature>